<organism evidence="5 6">
    <name type="scientific">Rhodococcus spongiicola</name>
    <dbReference type="NCBI Taxonomy" id="2487352"/>
    <lineage>
        <taxon>Bacteria</taxon>
        <taxon>Bacillati</taxon>
        <taxon>Actinomycetota</taxon>
        <taxon>Actinomycetes</taxon>
        <taxon>Mycobacteriales</taxon>
        <taxon>Nocardiaceae</taxon>
        <taxon>Rhodococcus</taxon>
    </lineage>
</organism>
<feature type="signal peptide" evidence="3">
    <location>
        <begin position="1"/>
        <end position="47"/>
    </location>
</feature>
<keyword evidence="1 3" id="KW-0732">Signal</keyword>
<dbReference type="PANTHER" id="PTHR47197:SF3">
    <property type="entry name" value="DIHYDRO-HEME D1 DEHYDROGENASE"/>
    <property type="match status" value="1"/>
</dbReference>
<dbReference type="Proteomes" id="UP000284333">
    <property type="component" value="Unassembled WGS sequence"/>
</dbReference>
<dbReference type="EMBL" id="RKLN01000002">
    <property type="protein sequence ID" value="RVW04653.1"/>
    <property type="molecule type" value="Genomic_DNA"/>
</dbReference>
<dbReference type="AlphaFoldDB" id="A0A438B122"/>
<protein>
    <submittedName>
        <fullName evidence="5">YncE family protein</fullName>
    </submittedName>
</protein>
<reference evidence="5 6" key="1">
    <citation type="submission" date="2018-11" db="EMBL/GenBank/DDBJ databases">
        <title>Rhodococcus spongicola sp. nov. and Rhodococcus xishaensis sp. nov. from marine sponges.</title>
        <authorList>
            <person name="Li L."/>
            <person name="Lin H.W."/>
        </authorList>
    </citation>
    <scope>NUCLEOTIDE SEQUENCE [LARGE SCALE GENOMIC DNA]</scope>
    <source>
        <strain evidence="5 6">LHW50502</strain>
    </source>
</reference>
<feature type="domain" description="YNCE-like beta-propeller" evidence="4">
    <location>
        <begin position="81"/>
        <end position="154"/>
    </location>
</feature>
<dbReference type="InterPro" id="IPR051200">
    <property type="entry name" value="Host-pathogen_enzymatic-act"/>
</dbReference>
<evidence type="ECO:0000256" key="3">
    <source>
        <dbReference type="SAM" id="SignalP"/>
    </source>
</evidence>
<dbReference type="Gene3D" id="2.130.10.10">
    <property type="entry name" value="YVTN repeat-like/Quinoprotein amine dehydrogenase"/>
    <property type="match status" value="1"/>
</dbReference>
<evidence type="ECO:0000259" key="4">
    <source>
        <dbReference type="Pfam" id="PF21783"/>
    </source>
</evidence>
<feature type="region of interest" description="Disordered" evidence="2">
    <location>
        <begin position="1"/>
        <end position="21"/>
    </location>
</feature>
<sequence length="339" mass="35981">MPHNIVDPCRRRGTPGSGPRIRRRYAAGVTAALAAGLMLTTAPTAHADAITHTFPGGIADFEITPDGTQVYLTHPGTDPGEDTVSVIDTATNTITDTIDVGNEPRHLAITPDSTRVYVANEYGGSISVIDTATNTVTDTIDVGRVPYGLAITPDGTQVYVPNSYDDTVSVIDTTTNTVTTTIDVGGSLQYPRARITPDGALVRVSSYDNKTVVVIDTTTNTLTDAVPVFPPYNGEITPDGTRAYFSGPDSVVVKDPTTGTVIERIELSCESQAWAPWSDYDFWPNKIRITPDGTQAYILYKSSVEVIAIGQDSIGKEEPLASLLGSSASLGAYGSMCSR</sequence>
<dbReference type="InterPro" id="IPR015943">
    <property type="entry name" value="WD40/YVTN_repeat-like_dom_sf"/>
</dbReference>
<dbReference type="RefSeq" id="WP_127946357.1">
    <property type="nucleotide sequence ID" value="NZ_RKLN01000002.1"/>
</dbReference>
<dbReference type="OrthoDB" id="9790815at2"/>
<gene>
    <name evidence="5" type="ORF">EF834_06330</name>
</gene>
<dbReference type="Pfam" id="PF21783">
    <property type="entry name" value="YNCE"/>
    <property type="match status" value="1"/>
</dbReference>
<evidence type="ECO:0000313" key="5">
    <source>
        <dbReference type="EMBL" id="RVW04653.1"/>
    </source>
</evidence>
<comment type="caution">
    <text evidence="5">The sequence shown here is derived from an EMBL/GenBank/DDBJ whole genome shotgun (WGS) entry which is preliminary data.</text>
</comment>
<dbReference type="NCBIfam" id="TIGR02276">
    <property type="entry name" value="beta_rpt_yvtn"/>
    <property type="match status" value="3"/>
</dbReference>
<name>A0A438B122_9NOCA</name>
<dbReference type="PANTHER" id="PTHR47197">
    <property type="entry name" value="PROTEIN NIRF"/>
    <property type="match status" value="1"/>
</dbReference>
<dbReference type="SUPFAM" id="SSF51004">
    <property type="entry name" value="C-terminal (heme d1) domain of cytochrome cd1-nitrite reductase"/>
    <property type="match status" value="1"/>
</dbReference>
<evidence type="ECO:0000256" key="2">
    <source>
        <dbReference type="SAM" id="MobiDB-lite"/>
    </source>
</evidence>
<keyword evidence="6" id="KW-1185">Reference proteome</keyword>
<evidence type="ECO:0000313" key="6">
    <source>
        <dbReference type="Proteomes" id="UP000284333"/>
    </source>
</evidence>
<evidence type="ECO:0000256" key="1">
    <source>
        <dbReference type="ARBA" id="ARBA00022729"/>
    </source>
</evidence>
<dbReference type="InterPro" id="IPR011964">
    <property type="entry name" value="YVTN_b-propeller_repeat"/>
</dbReference>
<accession>A0A438B122</accession>
<proteinExistence type="predicted"/>
<dbReference type="InterPro" id="IPR011048">
    <property type="entry name" value="Haem_d1_sf"/>
</dbReference>
<dbReference type="InterPro" id="IPR048433">
    <property type="entry name" value="YNCE-like_beta-prop"/>
</dbReference>
<feature type="chain" id="PRO_5019588412" evidence="3">
    <location>
        <begin position="48"/>
        <end position="339"/>
    </location>
</feature>